<dbReference type="EC" id="1.1.1.102" evidence="10"/>
<protein>
    <recommendedName>
        <fullName evidence="10">3-dehydrosphinganine reductase</fullName>
        <ecNumber evidence="10">1.1.1.102</ecNumber>
    </recommendedName>
</protein>
<evidence type="ECO:0000256" key="12">
    <source>
        <dbReference type="SAM" id="Phobius"/>
    </source>
</evidence>
<comment type="pathway">
    <text evidence="3">Sphingolipid metabolism.</text>
</comment>
<keyword evidence="7" id="KW-0746">Sphingolipid metabolism</keyword>
<evidence type="ECO:0000256" key="5">
    <source>
        <dbReference type="ARBA" id="ARBA00022824"/>
    </source>
</evidence>
<evidence type="ECO:0000256" key="4">
    <source>
        <dbReference type="ARBA" id="ARBA00022741"/>
    </source>
</evidence>
<feature type="transmembrane region" description="Helical" evidence="12">
    <location>
        <begin position="134"/>
        <end position="152"/>
    </location>
</feature>
<keyword evidence="4" id="KW-0547">Nucleotide-binding</keyword>
<evidence type="ECO:0000256" key="9">
    <source>
        <dbReference type="ARBA" id="ARBA00023098"/>
    </source>
</evidence>
<keyword evidence="6" id="KW-0521">NADP</keyword>
<dbReference type="InterPro" id="IPR020904">
    <property type="entry name" value="Sc_DH/Rdtase_CS"/>
</dbReference>
<name>A0A7W8U6L8_9HYPH</name>
<dbReference type="Pfam" id="PF00106">
    <property type="entry name" value="adh_short"/>
    <property type="match status" value="1"/>
</dbReference>
<dbReference type="InterPro" id="IPR045022">
    <property type="entry name" value="KDSR-like"/>
</dbReference>
<dbReference type="PANTHER" id="PTHR43550">
    <property type="entry name" value="3-KETODIHYDROSPHINGOSINE REDUCTASE"/>
    <property type="match status" value="1"/>
</dbReference>
<evidence type="ECO:0000256" key="6">
    <source>
        <dbReference type="ARBA" id="ARBA00022857"/>
    </source>
</evidence>
<comment type="similarity">
    <text evidence="11">Belongs to the short-chain dehydrogenases/reductases (SDR) family.</text>
</comment>
<dbReference type="GO" id="GO:0006666">
    <property type="term" value="P:3-keto-sphinganine metabolic process"/>
    <property type="evidence" value="ECO:0007669"/>
    <property type="project" value="InterPro"/>
</dbReference>
<dbReference type="PRINTS" id="PR00080">
    <property type="entry name" value="SDRFAMILY"/>
</dbReference>
<dbReference type="SMART" id="SM00822">
    <property type="entry name" value="PKS_KR"/>
    <property type="match status" value="1"/>
</dbReference>
<sequence>MTHVIITGGSSGIGLTLARIYASRGARISLLARTISALEAAQAELSKSGNADAIRIESADVADEGQTAAAIARCEEAFGPCDILIACAGIVEPGLFDVVSTAAFERQIRTNLFGSIHAVRSVYAGMKQRRTGRIMLVSSGAGLIGIYGYSGYSASKFALHGFAEALRSEARPHGVKISVCFPPDTETPQFARELEHRPLEAAVIMGRVAPWTADAVARSIARAIDKGRFEVFFGWTLLALGRFGSTVKPFLNWWFDRAILRISRRQ</sequence>
<keyword evidence="15" id="KW-1185">Reference proteome</keyword>
<feature type="transmembrane region" description="Helical" evidence="12">
    <location>
        <begin position="232"/>
        <end position="255"/>
    </location>
</feature>
<comment type="pathway">
    <text evidence="2">Lipid metabolism; sphingolipid metabolism.</text>
</comment>
<keyword evidence="5" id="KW-0256">Endoplasmic reticulum</keyword>
<dbReference type="Proteomes" id="UP000585507">
    <property type="component" value="Unassembled WGS sequence"/>
</dbReference>
<dbReference type="RefSeq" id="WP_018324106.1">
    <property type="nucleotide sequence ID" value="NZ_JACHBK010000001.1"/>
</dbReference>
<evidence type="ECO:0000313" key="15">
    <source>
        <dbReference type="Proteomes" id="UP000585507"/>
    </source>
</evidence>
<dbReference type="CDD" id="cd08939">
    <property type="entry name" value="KDSR-like_SDR_c"/>
    <property type="match status" value="1"/>
</dbReference>
<evidence type="ECO:0000313" key="14">
    <source>
        <dbReference type="EMBL" id="MBB5533800.1"/>
    </source>
</evidence>
<keyword evidence="12" id="KW-1133">Transmembrane helix</keyword>
<evidence type="ECO:0000256" key="3">
    <source>
        <dbReference type="ARBA" id="ARBA00004991"/>
    </source>
</evidence>
<proteinExistence type="inferred from homology"/>
<dbReference type="SUPFAM" id="SSF51735">
    <property type="entry name" value="NAD(P)-binding Rossmann-fold domains"/>
    <property type="match status" value="1"/>
</dbReference>
<evidence type="ECO:0000256" key="8">
    <source>
        <dbReference type="ARBA" id="ARBA00023002"/>
    </source>
</evidence>
<keyword evidence="12" id="KW-0812">Transmembrane</keyword>
<dbReference type="InterPro" id="IPR057326">
    <property type="entry name" value="KR_dom"/>
</dbReference>
<dbReference type="GO" id="GO:0047560">
    <property type="term" value="F:3-dehydrosphinganine reductase activity"/>
    <property type="evidence" value="ECO:0007669"/>
    <property type="project" value="UniProtKB-EC"/>
</dbReference>
<dbReference type="GO" id="GO:0000166">
    <property type="term" value="F:nucleotide binding"/>
    <property type="evidence" value="ECO:0007669"/>
    <property type="project" value="UniProtKB-KW"/>
</dbReference>
<keyword evidence="9" id="KW-0443">Lipid metabolism</keyword>
<organism evidence="14 15">
    <name type="scientific">Rhizobium giardinii</name>
    <dbReference type="NCBI Taxonomy" id="56731"/>
    <lineage>
        <taxon>Bacteria</taxon>
        <taxon>Pseudomonadati</taxon>
        <taxon>Pseudomonadota</taxon>
        <taxon>Alphaproteobacteria</taxon>
        <taxon>Hyphomicrobiales</taxon>
        <taxon>Rhizobiaceae</taxon>
        <taxon>Rhizobium/Agrobacterium group</taxon>
        <taxon>Rhizobium</taxon>
    </lineage>
</organism>
<keyword evidence="12" id="KW-0472">Membrane</keyword>
<dbReference type="GO" id="GO:0030148">
    <property type="term" value="P:sphingolipid biosynthetic process"/>
    <property type="evidence" value="ECO:0007669"/>
    <property type="project" value="InterPro"/>
</dbReference>
<dbReference type="InterPro" id="IPR002347">
    <property type="entry name" value="SDR_fam"/>
</dbReference>
<dbReference type="PROSITE" id="PS00061">
    <property type="entry name" value="ADH_SHORT"/>
    <property type="match status" value="1"/>
</dbReference>
<evidence type="ECO:0000256" key="11">
    <source>
        <dbReference type="RuleBase" id="RU000363"/>
    </source>
</evidence>
<dbReference type="GO" id="GO:0016020">
    <property type="term" value="C:membrane"/>
    <property type="evidence" value="ECO:0007669"/>
    <property type="project" value="GOC"/>
</dbReference>
<evidence type="ECO:0000256" key="1">
    <source>
        <dbReference type="ARBA" id="ARBA00004240"/>
    </source>
</evidence>
<dbReference type="PRINTS" id="PR00081">
    <property type="entry name" value="GDHRDH"/>
</dbReference>
<evidence type="ECO:0000256" key="7">
    <source>
        <dbReference type="ARBA" id="ARBA00022919"/>
    </source>
</evidence>
<comment type="subcellular location">
    <subcellularLocation>
        <location evidence="1">Endoplasmic reticulum</location>
    </subcellularLocation>
</comment>
<comment type="caution">
    <text evidence="14">The sequence shown here is derived from an EMBL/GenBank/DDBJ whole genome shotgun (WGS) entry which is preliminary data.</text>
</comment>
<accession>A0A7W8U6L8</accession>
<dbReference type="AlphaFoldDB" id="A0A7W8U6L8"/>
<evidence type="ECO:0000256" key="2">
    <source>
        <dbReference type="ARBA" id="ARBA00004760"/>
    </source>
</evidence>
<evidence type="ECO:0000256" key="10">
    <source>
        <dbReference type="ARBA" id="ARBA00026112"/>
    </source>
</evidence>
<keyword evidence="8" id="KW-0560">Oxidoreductase</keyword>
<gene>
    <name evidence="14" type="ORF">GGD55_000461</name>
</gene>
<evidence type="ECO:0000259" key="13">
    <source>
        <dbReference type="SMART" id="SM00822"/>
    </source>
</evidence>
<dbReference type="PANTHER" id="PTHR43550:SF3">
    <property type="entry name" value="3-KETODIHYDROSPHINGOSINE REDUCTASE"/>
    <property type="match status" value="1"/>
</dbReference>
<feature type="domain" description="Ketoreductase" evidence="13">
    <location>
        <begin position="2"/>
        <end position="184"/>
    </location>
</feature>
<dbReference type="EMBL" id="JACHBK010000001">
    <property type="protein sequence ID" value="MBB5533800.1"/>
    <property type="molecule type" value="Genomic_DNA"/>
</dbReference>
<dbReference type="Gene3D" id="3.40.50.720">
    <property type="entry name" value="NAD(P)-binding Rossmann-like Domain"/>
    <property type="match status" value="1"/>
</dbReference>
<dbReference type="InterPro" id="IPR036291">
    <property type="entry name" value="NAD(P)-bd_dom_sf"/>
</dbReference>
<reference evidence="14 15" key="1">
    <citation type="submission" date="2020-08" db="EMBL/GenBank/DDBJ databases">
        <title>Genomic Encyclopedia of Type Strains, Phase IV (KMG-V): Genome sequencing to study the core and pangenomes of soil and plant-associated prokaryotes.</title>
        <authorList>
            <person name="Whitman W."/>
        </authorList>
    </citation>
    <scope>NUCLEOTIDE SEQUENCE [LARGE SCALE GENOMIC DNA]</scope>
    <source>
        <strain evidence="14 15">SEMIA 4084</strain>
    </source>
</reference>